<dbReference type="AlphaFoldDB" id="A0A2J8A4Q0"/>
<organism evidence="1 2">
    <name type="scientific">Tetrabaena socialis</name>
    <dbReference type="NCBI Taxonomy" id="47790"/>
    <lineage>
        <taxon>Eukaryota</taxon>
        <taxon>Viridiplantae</taxon>
        <taxon>Chlorophyta</taxon>
        <taxon>core chlorophytes</taxon>
        <taxon>Chlorophyceae</taxon>
        <taxon>CS clade</taxon>
        <taxon>Chlamydomonadales</taxon>
        <taxon>Tetrabaenaceae</taxon>
        <taxon>Tetrabaena</taxon>
    </lineage>
</organism>
<dbReference type="InterPro" id="IPR024185">
    <property type="entry name" value="FTHF_cligase-like_sf"/>
</dbReference>
<dbReference type="EMBL" id="PGGS01000177">
    <property type="protein sequence ID" value="PNH07486.1"/>
    <property type="molecule type" value="Genomic_DNA"/>
</dbReference>
<gene>
    <name evidence="1" type="ORF">TSOC_006052</name>
</gene>
<dbReference type="Proteomes" id="UP000236333">
    <property type="component" value="Unassembled WGS sequence"/>
</dbReference>
<comment type="caution">
    <text evidence="1">The sequence shown here is derived from an EMBL/GenBank/DDBJ whole genome shotgun (WGS) entry which is preliminary data.</text>
</comment>
<evidence type="ECO:0000313" key="1">
    <source>
        <dbReference type="EMBL" id="PNH07486.1"/>
    </source>
</evidence>
<accession>A0A2J8A4Q0</accession>
<name>A0A2J8A4Q0_9CHLO</name>
<keyword evidence="2" id="KW-1185">Reference proteome</keyword>
<proteinExistence type="predicted"/>
<dbReference type="OrthoDB" id="2015992at2759"/>
<evidence type="ECO:0000313" key="2">
    <source>
        <dbReference type="Proteomes" id="UP000236333"/>
    </source>
</evidence>
<sequence length="269" mass="27127">MSGNDTKHSQRAAAGLAKAVRHELVRPDTLIAGPDGKTLVLFLAAAPQDLSAAAAPQWTVLTGCGTAADALPTGLQLPELTVAEPTVLSAAAATGVKQQVPAARPTAASQLPELRAAGLARPWREALECVLRACPPLQAAWIPVLLPLRLGRRTVGHLLVVLPYDADGGEGASGRGVGTAGGRPAGAASAGRPVRLREAALLGALAACVAECCVAPVLSEIELVVAMSYGAQLVDAVPVDEHDQAVDVVVAAAGVLACSERGRAAVAGR</sequence>
<dbReference type="Gene3D" id="3.40.50.10420">
    <property type="entry name" value="NagB/RpiA/CoA transferase-like"/>
    <property type="match status" value="1"/>
</dbReference>
<protein>
    <submittedName>
        <fullName evidence="1">Uncharacterized protein</fullName>
    </submittedName>
</protein>
<reference evidence="1 2" key="1">
    <citation type="journal article" date="2017" name="Mol. Biol. Evol.">
        <title>The 4-celled Tetrabaena socialis nuclear genome reveals the essential components for genetic control of cell number at the origin of multicellularity in the volvocine lineage.</title>
        <authorList>
            <person name="Featherston J."/>
            <person name="Arakaki Y."/>
            <person name="Hanschen E.R."/>
            <person name="Ferris P.J."/>
            <person name="Michod R.E."/>
            <person name="Olson B.J.S.C."/>
            <person name="Nozaki H."/>
            <person name="Durand P.M."/>
        </authorList>
    </citation>
    <scope>NUCLEOTIDE SEQUENCE [LARGE SCALE GENOMIC DNA]</scope>
    <source>
        <strain evidence="1 2">NIES-571</strain>
    </source>
</reference>